<sequence length="839" mass="93345">GQQNPVPLQNVSVESNIVDMIAETTVCQTYKNVEKDSIEAIYKFPIHEAAAVCGFEAEIDGKKKVKGIVKEAKQAAKEYSEAIEQGHGAYLVEQQLPDIFQCSVGNITAGQTIVIKITYVAELKHDAESEKVRFVFPTAIAPRYGSSDYTLANDGKKLVPDKVSYSEKTDYHLDLIITCRMTSVIQSVESPSHHISTELNIDGNPNVSKITLAEQITYLEKDFILVIKSLDLDKPRAFIEYDAKKQTNCVMLTLVPKFALNTIMSELIFVIDRSGSMEGGPIKKASEALQLLLRSLPEDCTFNVVSFGSHFDSLFEKSQHYSEGSFSKALKHAQEMTANYGGTEIYNPIKWAIENSRNDMPTSIFLLTDGQVYNVDQIIELIKSSEEKKKDDLRFFSIGIGDSVSHHLVESVSRVGKGYSQFVTNTERMDKKILGMLKNAIKPPIKDYNIIWTDQVIEDSLPMETDKPTISFFSDNTKSPPTDQNIFTEIKIQQAPYLIPPIYPGVRFIVYCILEKGVEACKEIKLSANSYDGPIKLSIPVDPVILQGSKIHTLAARKLIQDLDDGNSFIHKHPRNKGKNISNTLIREQIVKLGVMYNLASKYTSFLAIDERDNKLVAEATRIPAQRIVPISAPSFFSAPAKRSAIPGNNLFKMASTALTAGSVMPKSYFGSIAGGSLSQDKSSCEVSSFGNSSAPVLPTTIGGYSATVSPTTFGSSSAPDLPTTSVKSKPPKIETLYNFLNFQSFDGSFLPSTKFYSWFGKNDFKDFENIGVENEKVLCLALAMAYLEIIMFETFMEESEMCYEKTKKVLKKEVGDDEQKMNEILGKVREWVKKWAEE</sequence>
<protein>
    <submittedName>
        <fullName evidence="1">274_t:CDS:1</fullName>
    </submittedName>
</protein>
<gene>
    <name evidence="1" type="ORF">SPELUC_LOCUS4959</name>
</gene>
<accession>A0ACA9LTD6</accession>
<proteinExistence type="predicted"/>
<dbReference type="EMBL" id="CAJVPW010004749">
    <property type="protein sequence ID" value="CAG8544831.1"/>
    <property type="molecule type" value="Genomic_DNA"/>
</dbReference>
<evidence type="ECO:0000313" key="1">
    <source>
        <dbReference type="EMBL" id="CAG8544831.1"/>
    </source>
</evidence>
<feature type="non-terminal residue" evidence="1">
    <location>
        <position position="1"/>
    </location>
</feature>
<reference evidence="1" key="1">
    <citation type="submission" date="2021-06" db="EMBL/GenBank/DDBJ databases">
        <authorList>
            <person name="Kallberg Y."/>
            <person name="Tangrot J."/>
            <person name="Rosling A."/>
        </authorList>
    </citation>
    <scope>NUCLEOTIDE SEQUENCE</scope>
    <source>
        <strain evidence="1">28 12/20/2015</strain>
    </source>
</reference>
<dbReference type="Proteomes" id="UP000789366">
    <property type="component" value="Unassembled WGS sequence"/>
</dbReference>
<evidence type="ECO:0000313" key="2">
    <source>
        <dbReference type="Proteomes" id="UP000789366"/>
    </source>
</evidence>
<comment type="caution">
    <text evidence="1">The sequence shown here is derived from an EMBL/GenBank/DDBJ whole genome shotgun (WGS) entry which is preliminary data.</text>
</comment>
<organism evidence="1 2">
    <name type="scientific">Cetraspora pellucida</name>
    <dbReference type="NCBI Taxonomy" id="1433469"/>
    <lineage>
        <taxon>Eukaryota</taxon>
        <taxon>Fungi</taxon>
        <taxon>Fungi incertae sedis</taxon>
        <taxon>Mucoromycota</taxon>
        <taxon>Glomeromycotina</taxon>
        <taxon>Glomeromycetes</taxon>
        <taxon>Diversisporales</taxon>
        <taxon>Gigasporaceae</taxon>
        <taxon>Cetraspora</taxon>
    </lineage>
</organism>
<keyword evidence="2" id="KW-1185">Reference proteome</keyword>
<name>A0ACA9LTD6_9GLOM</name>